<sequence length="32" mass="3245">MMGDIGPGLATFANANVGIVGVIISNITTIFH</sequence>
<comment type="caution">
    <text evidence="2">The sequence shown here is derived from an EMBL/GenBank/DDBJ whole genome shotgun (WGS) entry which is preliminary data.</text>
</comment>
<dbReference type="EMBL" id="CABGGS010000008">
    <property type="protein sequence ID" value="VUS41118.1"/>
    <property type="molecule type" value="Genomic_DNA"/>
</dbReference>
<keyword evidence="1" id="KW-0472">Membrane</keyword>
<keyword evidence="1" id="KW-0812">Transmembrane</keyword>
<keyword evidence="1" id="KW-1133">Transmembrane helix</keyword>
<organism evidence="2 3">
    <name type="scientific">Klebsiella spallanzanii</name>
    <dbReference type="NCBI Taxonomy" id="2587528"/>
    <lineage>
        <taxon>Bacteria</taxon>
        <taxon>Pseudomonadati</taxon>
        <taxon>Pseudomonadota</taxon>
        <taxon>Gammaproteobacteria</taxon>
        <taxon>Enterobacterales</taxon>
        <taxon>Enterobacteriaceae</taxon>
        <taxon>Klebsiella/Raoultella group</taxon>
        <taxon>Klebsiella</taxon>
    </lineage>
</organism>
<keyword evidence="3" id="KW-1185">Reference proteome</keyword>
<gene>
    <name evidence="2" type="ORF">SB6411_05438</name>
</gene>
<reference evidence="2 3" key="1">
    <citation type="submission" date="2019-07" db="EMBL/GenBank/DDBJ databases">
        <authorList>
            <person name="Brisse S."/>
            <person name="Rodrigues C."/>
            <person name="Thorpe H."/>
        </authorList>
    </citation>
    <scope>NUCLEOTIDE SEQUENCE [LARGE SCALE GENOMIC DNA]</scope>
    <source>
        <strain evidence="2">SB6411</strain>
    </source>
</reference>
<name>A0ABY6VAU7_9ENTR</name>
<evidence type="ECO:0000313" key="3">
    <source>
        <dbReference type="Proteomes" id="UP000317652"/>
    </source>
</evidence>
<accession>A0ABY6VAU7</accession>
<dbReference type="Proteomes" id="UP000317652">
    <property type="component" value="Unassembled WGS sequence"/>
</dbReference>
<feature type="transmembrane region" description="Helical" evidence="1">
    <location>
        <begin position="12"/>
        <end position="31"/>
    </location>
</feature>
<evidence type="ECO:0000313" key="2">
    <source>
        <dbReference type="EMBL" id="VUS41118.1"/>
    </source>
</evidence>
<proteinExistence type="predicted"/>
<evidence type="ECO:0000256" key="1">
    <source>
        <dbReference type="SAM" id="Phobius"/>
    </source>
</evidence>
<protein>
    <submittedName>
        <fullName evidence="2">Uncharacterized protein</fullName>
    </submittedName>
</protein>